<dbReference type="PANTHER" id="PTHR30204:SF82">
    <property type="entry name" value="TRANSCRIPTIONAL REGULATOR, MERR FAMILY"/>
    <property type="match status" value="1"/>
</dbReference>
<dbReference type="AlphaFoldDB" id="A0A0K2LD43"/>
<dbReference type="PROSITE" id="PS50937">
    <property type="entry name" value="HTH_MERR_2"/>
    <property type="match status" value="1"/>
</dbReference>
<dbReference type="STRING" id="1074467.JP39_07285"/>
<dbReference type="EMBL" id="CP012559">
    <property type="protein sequence ID" value="ALB29185.1"/>
    <property type="molecule type" value="Genomic_DNA"/>
</dbReference>
<dbReference type="Proteomes" id="UP000061546">
    <property type="component" value="Chromosome"/>
</dbReference>
<evidence type="ECO:0000313" key="3">
    <source>
        <dbReference type="EMBL" id="ALB29185.1"/>
    </source>
</evidence>
<dbReference type="InterPro" id="IPR009061">
    <property type="entry name" value="DNA-bd_dom_put_sf"/>
</dbReference>
<feature type="domain" description="HTH merR-type" evidence="2">
    <location>
        <begin position="4"/>
        <end position="73"/>
    </location>
</feature>
<dbReference type="OrthoDB" id="9811174at2"/>
<evidence type="ECO:0000259" key="2">
    <source>
        <dbReference type="PROSITE" id="PS50937"/>
    </source>
</evidence>
<reference evidence="3 4" key="1">
    <citation type="submission" date="2015-08" db="EMBL/GenBank/DDBJ databases">
        <title>Genomic sequence of Lactobacillus heilongjiangensis DSM 28069, isolated from Chinese traditional pickle.</title>
        <authorList>
            <person name="Jiang X."/>
            <person name="Zheng B."/>
            <person name="Cheng H."/>
        </authorList>
    </citation>
    <scope>NUCLEOTIDE SEQUENCE [LARGE SCALE GENOMIC DNA]</scope>
    <source>
        <strain evidence="3 4">DSM 28069</strain>
    </source>
</reference>
<sequence length="146" mass="17075">MKKTYTIKEVADYFNLPISTIRYYDKKGLLPFVSKNKAGYRVFSESDFGFIKTICCLKNTGMPIKDIQTYIGLCMQGTKTIDQRKQMLQQHKQNVLIQQRLLTENLKEIDVKINRYASPDSKNIIKAQIKFVKDEKKDLKLKDPFI</sequence>
<dbReference type="GO" id="GO:0003700">
    <property type="term" value="F:DNA-binding transcription factor activity"/>
    <property type="evidence" value="ECO:0007669"/>
    <property type="project" value="InterPro"/>
</dbReference>
<dbReference type="Pfam" id="PF13411">
    <property type="entry name" value="MerR_1"/>
    <property type="match status" value="1"/>
</dbReference>
<keyword evidence="4" id="KW-1185">Reference proteome</keyword>
<dbReference type="SUPFAM" id="SSF46955">
    <property type="entry name" value="Putative DNA-binding domain"/>
    <property type="match status" value="1"/>
</dbReference>
<dbReference type="InterPro" id="IPR047057">
    <property type="entry name" value="MerR_fam"/>
</dbReference>
<proteinExistence type="predicted"/>
<dbReference type="SMART" id="SM00422">
    <property type="entry name" value="HTH_MERR"/>
    <property type="match status" value="1"/>
</dbReference>
<accession>A0A0K2LD43</accession>
<dbReference type="RefSeq" id="WP_041499542.1">
    <property type="nucleotide sequence ID" value="NZ_BJDV01000001.1"/>
</dbReference>
<dbReference type="GO" id="GO:0003677">
    <property type="term" value="F:DNA binding"/>
    <property type="evidence" value="ECO:0007669"/>
    <property type="project" value="UniProtKB-KW"/>
</dbReference>
<evidence type="ECO:0000313" key="4">
    <source>
        <dbReference type="Proteomes" id="UP000061546"/>
    </source>
</evidence>
<dbReference type="PANTHER" id="PTHR30204">
    <property type="entry name" value="REDOX-CYCLING DRUG-SENSING TRANSCRIPTIONAL ACTIVATOR SOXR"/>
    <property type="match status" value="1"/>
</dbReference>
<dbReference type="KEGG" id="lhi:JP39_07285"/>
<name>A0A0K2LD43_9LACO</name>
<dbReference type="InterPro" id="IPR000551">
    <property type="entry name" value="MerR-type_HTH_dom"/>
</dbReference>
<evidence type="ECO:0000256" key="1">
    <source>
        <dbReference type="ARBA" id="ARBA00023125"/>
    </source>
</evidence>
<organism evidence="3 4">
    <name type="scientific">Companilactobacillus heilongjiangensis</name>
    <dbReference type="NCBI Taxonomy" id="1074467"/>
    <lineage>
        <taxon>Bacteria</taxon>
        <taxon>Bacillati</taxon>
        <taxon>Bacillota</taxon>
        <taxon>Bacilli</taxon>
        <taxon>Lactobacillales</taxon>
        <taxon>Lactobacillaceae</taxon>
        <taxon>Companilactobacillus</taxon>
    </lineage>
</organism>
<gene>
    <name evidence="3" type="ORF">JP39_07285</name>
</gene>
<protein>
    <submittedName>
        <fullName evidence="3">MerR family transcriptional regulator</fullName>
    </submittedName>
</protein>
<dbReference type="CDD" id="cd01109">
    <property type="entry name" value="HTH_YyaN"/>
    <property type="match status" value="1"/>
</dbReference>
<keyword evidence="1" id="KW-0238">DNA-binding</keyword>
<dbReference type="Gene3D" id="1.10.1660.10">
    <property type="match status" value="1"/>
</dbReference>